<dbReference type="SMART" id="SM00110">
    <property type="entry name" value="C1Q"/>
    <property type="match status" value="1"/>
</dbReference>
<dbReference type="EMBL" id="CP111018">
    <property type="protein sequence ID" value="WAR11232.1"/>
    <property type="molecule type" value="Genomic_DNA"/>
</dbReference>
<organism evidence="6 7">
    <name type="scientific">Mya arenaria</name>
    <name type="common">Soft-shell clam</name>
    <dbReference type="NCBI Taxonomy" id="6604"/>
    <lineage>
        <taxon>Eukaryota</taxon>
        <taxon>Metazoa</taxon>
        <taxon>Spiralia</taxon>
        <taxon>Lophotrochozoa</taxon>
        <taxon>Mollusca</taxon>
        <taxon>Bivalvia</taxon>
        <taxon>Autobranchia</taxon>
        <taxon>Heteroconchia</taxon>
        <taxon>Euheterodonta</taxon>
        <taxon>Imparidentia</taxon>
        <taxon>Neoheterodontei</taxon>
        <taxon>Myida</taxon>
        <taxon>Myoidea</taxon>
        <taxon>Myidae</taxon>
        <taxon>Mya</taxon>
    </lineage>
</organism>
<evidence type="ECO:0000256" key="2">
    <source>
        <dbReference type="ARBA" id="ARBA00022525"/>
    </source>
</evidence>
<protein>
    <submittedName>
        <fullName evidence="6">TSP2-like protein</fullName>
    </submittedName>
</protein>
<proteinExistence type="predicted"/>
<evidence type="ECO:0000256" key="3">
    <source>
        <dbReference type="ARBA" id="ARBA00022729"/>
    </source>
</evidence>
<gene>
    <name evidence="6" type="ORF">MAR_036308</name>
</gene>
<dbReference type="PANTHER" id="PTHR22923">
    <property type="entry name" value="CEREBELLIN-RELATED"/>
    <property type="match status" value="1"/>
</dbReference>
<name>A0ABY7EQJ3_MYAAR</name>
<dbReference type="InterPro" id="IPR036383">
    <property type="entry name" value="TSP1_rpt_sf"/>
</dbReference>
<dbReference type="Pfam" id="PF00090">
    <property type="entry name" value="TSP_1"/>
    <property type="match status" value="1"/>
</dbReference>
<dbReference type="SUPFAM" id="SSF49842">
    <property type="entry name" value="TNF-like"/>
    <property type="match status" value="1"/>
</dbReference>
<dbReference type="InterPro" id="IPR000884">
    <property type="entry name" value="TSP1_rpt"/>
</dbReference>
<dbReference type="PRINTS" id="PR00007">
    <property type="entry name" value="COMPLEMNTC1Q"/>
</dbReference>
<dbReference type="SUPFAM" id="SSF82895">
    <property type="entry name" value="TSP-1 type 1 repeat"/>
    <property type="match status" value="1"/>
</dbReference>
<evidence type="ECO:0000256" key="4">
    <source>
        <dbReference type="SAM" id="SignalP"/>
    </source>
</evidence>
<keyword evidence="7" id="KW-1185">Reference proteome</keyword>
<keyword evidence="2" id="KW-0964">Secreted</keyword>
<dbReference type="Gene3D" id="2.60.120.40">
    <property type="match status" value="1"/>
</dbReference>
<dbReference type="Gene3D" id="2.20.100.10">
    <property type="entry name" value="Thrombospondin type-1 (TSP1) repeat"/>
    <property type="match status" value="1"/>
</dbReference>
<feature type="chain" id="PRO_5045229326" evidence="4">
    <location>
        <begin position="24"/>
        <end position="294"/>
    </location>
</feature>
<dbReference type="InterPro" id="IPR050822">
    <property type="entry name" value="Cerebellin_Synaptic_Org"/>
</dbReference>
<feature type="domain" description="C1q" evidence="5">
    <location>
        <begin position="155"/>
        <end position="294"/>
    </location>
</feature>
<evidence type="ECO:0000313" key="6">
    <source>
        <dbReference type="EMBL" id="WAR11232.1"/>
    </source>
</evidence>
<sequence length="294" mass="32878">MDTPVTRNAVLILYILLPNRATAEEPKCYSRFDYDEKMIEKMIRAEIKLEEFAKRMDLNDAAVSDLKTDFRNEIQLTKEDVATDLNDFIQKYVSNTTDGGWSDWSSWNTCPITCGVSMVTRSRSCDNPAPRVFGRQCLGNDQEWKTCEVLKCQAKSMEKIAFYASIKVDIDGTTANKPFVFNNVITNVGGGYDPSTGVFTARTDGIFVFSLTVRQWSSSSKGNEGHFSIKKGDTVVMKVYPDMHNRDNEFDSASGTTVLELRKGDTVYVVADDSGNYIEGSEALSTFFSGYLIG</sequence>
<evidence type="ECO:0000313" key="7">
    <source>
        <dbReference type="Proteomes" id="UP001164746"/>
    </source>
</evidence>
<dbReference type="InterPro" id="IPR008983">
    <property type="entry name" value="Tumour_necrosis_fac-like_dom"/>
</dbReference>
<evidence type="ECO:0000256" key="1">
    <source>
        <dbReference type="ARBA" id="ARBA00004613"/>
    </source>
</evidence>
<dbReference type="Proteomes" id="UP001164746">
    <property type="component" value="Chromosome 7"/>
</dbReference>
<keyword evidence="3 4" id="KW-0732">Signal</keyword>
<dbReference type="PROSITE" id="PS50871">
    <property type="entry name" value="C1Q"/>
    <property type="match status" value="1"/>
</dbReference>
<comment type="subcellular location">
    <subcellularLocation>
        <location evidence="1">Secreted</location>
    </subcellularLocation>
</comment>
<dbReference type="PROSITE" id="PS50092">
    <property type="entry name" value="TSP1"/>
    <property type="match status" value="1"/>
</dbReference>
<dbReference type="PANTHER" id="PTHR22923:SF116">
    <property type="entry name" value="C1Q DOMAIN-CONTAINING PROTEIN"/>
    <property type="match status" value="1"/>
</dbReference>
<dbReference type="InterPro" id="IPR001073">
    <property type="entry name" value="C1q_dom"/>
</dbReference>
<feature type="signal peptide" evidence="4">
    <location>
        <begin position="1"/>
        <end position="23"/>
    </location>
</feature>
<dbReference type="Pfam" id="PF00386">
    <property type="entry name" value="C1q"/>
    <property type="match status" value="1"/>
</dbReference>
<reference evidence="6" key="1">
    <citation type="submission" date="2022-11" db="EMBL/GenBank/DDBJ databases">
        <title>Centuries of genome instability and evolution in soft-shell clam transmissible cancer (bioRxiv).</title>
        <authorList>
            <person name="Hart S.F.M."/>
            <person name="Yonemitsu M.A."/>
            <person name="Giersch R.M."/>
            <person name="Beal B.F."/>
            <person name="Arriagada G."/>
            <person name="Davis B.W."/>
            <person name="Ostrander E.A."/>
            <person name="Goff S.P."/>
            <person name="Metzger M.J."/>
        </authorList>
    </citation>
    <scope>NUCLEOTIDE SEQUENCE</scope>
    <source>
        <strain evidence="6">MELC-2E11</strain>
        <tissue evidence="6">Siphon/mantle</tissue>
    </source>
</reference>
<accession>A0ABY7EQJ3</accession>
<evidence type="ECO:0000259" key="5">
    <source>
        <dbReference type="PROSITE" id="PS50871"/>
    </source>
</evidence>